<evidence type="ECO:0000256" key="6">
    <source>
        <dbReference type="ARBA" id="ARBA00022840"/>
    </source>
</evidence>
<dbReference type="PANTHER" id="PTHR43740">
    <property type="entry name" value="LEUCYL-TRNA SYNTHETASE"/>
    <property type="match status" value="1"/>
</dbReference>
<keyword evidence="6 11" id="KW-0067">ATP-binding</keyword>
<dbReference type="GO" id="GO:0005524">
    <property type="term" value="F:ATP binding"/>
    <property type="evidence" value="ECO:0007669"/>
    <property type="project" value="UniProtKB-KW"/>
</dbReference>
<feature type="domain" description="Aminoacyl-tRNA synthetase class Ia" evidence="13">
    <location>
        <begin position="422"/>
        <end position="580"/>
    </location>
</feature>
<gene>
    <name evidence="15" type="ORF">BV898_17276</name>
</gene>
<dbReference type="InterPro" id="IPR009080">
    <property type="entry name" value="tRNAsynth_Ia_anticodon-bd"/>
</dbReference>
<dbReference type="Pfam" id="PF00133">
    <property type="entry name" value="tRNA-synt_1"/>
    <property type="match status" value="2"/>
</dbReference>
<dbReference type="GO" id="GO:0032543">
    <property type="term" value="P:mitochondrial translation"/>
    <property type="evidence" value="ECO:0007669"/>
    <property type="project" value="TreeGrafter"/>
</dbReference>
<dbReference type="OrthoDB" id="15954at2759"/>
<evidence type="ECO:0000256" key="3">
    <source>
        <dbReference type="ARBA" id="ARBA00013164"/>
    </source>
</evidence>
<dbReference type="Pfam" id="PF08264">
    <property type="entry name" value="Anticodon_1"/>
    <property type="match status" value="1"/>
</dbReference>
<evidence type="ECO:0000256" key="8">
    <source>
        <dbReference type="ARBA" id="ARBA00023146"/>
    </source>
</evidence>
<dbReference type="InterPro" id="IPR013155">
    <property type="entry name" value="M/V/L/I-tRNA-synth_anticd-bd"/>
</dbReference>
<comment type="similarity">
    <text evidence="2 11">Belongs to the class-I aminoacyl-tRNA synthetase family.</text>
</comment>
<proteinExistence type="inferred from homology"/>
<dbReference type="FunFam" id="3.40.50.620:FF:000003">
    <property type="entry name" value="Leucine--tRNA ligase"/>
    <property type="match status" value="1"/>
</dbReference>
<evidence type="ECO:0000256" key="9">
    <source>
        <dbReference type="ARBA" id="ARBA00030520"/>
    </source>
</evidence>
<reference evidence="16" key="1">
    <citation type="submission" date="2017-01" db="EMBL/GenBank/DDBJ databases">
        <title>Comparative genomics of anhydrobiosis in the tardigrade Hypsibius dujardini.</title>
        <authorList>
            <person name="Yoshida Y."/>
            <person name="Koutsovoulos G."/>
            <person name="Laetsch D."/>
            <person name="Stevens L."/>
            <person name="Kumar S."/>
            <person name="Horikawa D."/>
            <person name="Ishino K."/>
            <person name="Komine S."/>
            <person name="Tomita M."/>
            <person name="Blaxter M."/>
            <person name="Arakawa K."/>
        </authorList>
    </citation>
    <scope>NUCLEOTIDE SEQUENCE [LARGE SCALE GENOMIC DNA]</scope>
    <source>
        <strain evidence="16">Z151</strain>
    </source>
</reference>
<feature type="region of interest" description="Disordered" evidence="12">
    <location>
        <begin position="886"/>
        <end position="909"/>
    </location>
</feature>
<dbReference type="PROSITE" id="PS00178">
    <property type="entry name" value="AA_TRNA_LIGASE_I"/>
    <property type="match status" value="1"/>
</dbReference>
<keyword evidence="8 11" id="KW-0030">Aminoacyl-tRNA synthetase</keyword>
<evidence type="ECO:0000259" key="13">
    <source>
        <dbReference type="Pfam" id="PF00133"/>
    </source>
</evidence>
<dbReference type="GO" id="GO:0004823">
    <property type="term" value="F:leucine-tRNA ligase activity"/>
    <property type="evidence" value="ECO:0007669"/>
    <property type="project" value="UniProtKB-EC"/>
</dbReference>
<evidence type="ECO:0000256" key="2">
    <source>
        <dbReference type="ARBA" id="ARBA00005594"/>
    </source>
</evidence>
<dbReference type="EC" id="6.1.1.4" evidence="3"/>
<evidence type="ECO:0000256" key="5">
    <source>
        <dbReference type="ARBA" id="ARBA00022741"/>
    </source>
</evidence>
<organism evidence="15 16">
    <name type="scientific">Hypsibius exemplaris</name>
    <name type="common">Freshwater tardigrade</name>
    <dbReference type="NCBI Taxonomy" id="2072580"/>
    <lineage>
        <taxon>Eukaryota</taxon>
        <taxon>Metazoa</taxon>
        <taxon>Ecdysozoa</taxon>
        <taxon>Tardigrada</taxon>
        <taxon>Eutardigrada</taxon>
        <taxon>Parachela</taxon>
        <taxon>Hypsibioidea</taxon>
        <taxon>Hypsibiidae</taxon>
        <taxon>Hypsibius</taxon>
    </lineage>
</organism>
<keyword evidence="5 11" id="KW-0547">Nucleotide-binding</keyword>
<dbReference type="SUPFAM" id="SSF47323">
    <property type="entry name" value="Anticodon-binding domain of a subclass of class I aminoacyl-tRNA synthetases"/>
    <property type="match status" value="1"/>
</dbReference>
<dbReference type="InterPro" id="IPR001412">
    <property type="entry name" value="aa-tRNA-synth_I_CS"/>
</dbReference>
<evidence type="ECO:0000313" key="16">
    <source>
        <dbReference type="Proteomes" id="UP000192578"/>
    </source>
</evidence>
<feature type="domain" description="Aminoacyl-tRNA synthetase class Ia" evidence="13">
    <location>
        <begin position="65"/>
        <end position="244"/>
    </location>
</feature>
<dbReference type="GO" id="GO:0006429">
    <property type="term" value="P:leucyl-tRNA aminoacylation"/>
    <property type="evidence" value="ECO:0007669"/>
    <property type="project" value="InterPro"/>
</dbReference>
<dbReference type="EMBL" id="MTYJ01000288">
    <property type="protein sequence ID" value="OWA52834.1"/>
    <property type="molecule type" value="Genomic_DNA"/>
</dbReference>
<comment type="catalytic activity">
    <reaction evidence="10">
        <text>tRNA(Leu) + L-leucine + ATP = L-leucyl-tRNA(Leu) + AMP + diphosphate</text>
        <dbReference type="Rhea" id="RHEA:11688"/>
        <dbReference type="Rhea" id="RHEA-COMP:9613"/>
        <dbReference type="Rhea" id="RHEA-COMP:9622"/>
        <dbReference type="ChEBI" id="CHEBI:30616"/>
        <dbReference type="ChEBI" id="CHEBI:33019"/>
        <dbReference type="ChEBI" id="CHEBI:57427"/>
        <dbReference type="ChEBI" id="CHEBI:78442"/>
        <dbReference type="ChEBI" id="CHEBI:78494"/>
        <dbReference type="ChEBI" id="CHEBI:456215"/>
        <dbReference type="EC" id="6.1.1.4"/>
    </reaction>
</comment>
<keyword evidence="7 11" id="KW-0648">Protein biosynthesis</keyword>
<evidence type="ECO:0000256" key="12">
    <source>
        <dbReference type="SAM" id="MobiDB-lite"/>
    </source>
</evidence>
<feature type="domain" description="Methionyl/Valyl/Leucyl/Isoleucyl-tRNA synthetase anticodon-binding" evidence="14">
    <location>
        <begin position="710"/>
        <end position="818"/>
    </location>
</feature>
<evidence type="ECO:0000259" key="14">
    <source>
        <dbReference type="Pfam" id="PF08264"/>
    </source>
</evidence>
<dbReference type="SUPFAM" id="SSF52374">
    <property type="entry name" value="Nucleotidylyl transferase"/>
    <property type="match status" value="1"/>
</dbReference>
<evidence type="ECO:0000256" key="4">
    <source>
        <dbReference type="ARBA" id="ARBA00022598"/>
    </source>
</evidence>
<dbReference type="AlphaFoldDB" id="A0A9X6RLZ5"/>
<dbReference type="InterPro" id="IPR002300">
    <property type="entry name" value="aa-tRNA-synth_Ia"/>
</dbReference>
<dbReference type="Gene3D" id="3.40.50.620">
    <property type="entry name" value="HUPs"/>
    <property type="match status" value="2"/>
</dbReference>
<dbReference type="GO" id="GO:0002161">
    <property type="term" value="F:aminoacyl-tRNA deacylase activity"/>
    <property type="evidence" value="ECO:0007669"/>
    <property type="project" value="InterPro"/>
</dbReference>
<dbReference type="Proteomes" id="UP000192578">
    <property type="component" value="Unassembled WGS sequence"/>
</dbReference>
<evidence type="ECO:0000256" key="1">
    <source>
        <dbReference type="ARBA" id="ARBA00004305"/>
    </source>
</evidence>
<comment type="subcellular location">
    <subcellularLocation>
        <location evidence="1">Mitochondrion matrix</location>
    </subcellularLocation>
</comment>
<comment type="caution">
    <text evidence="15">The sequence shown here is derived from an EMBL/GenBank/DDBJ whole genome shotgun (WGS) entry which is preliminary data.</text>
</comment>
<sequence>MVVLPLLIIKPPLTRSGFLLSKSSGCRWIPARTAFNQTGIWEPKLTLQVKQDLEAYWKPILHNVKHRQGSRGKYYVLSMFPYPSGKLHLGHVRVYAISDSMARMRKLQGYEVIHPMGWDAFGLPAENAAVEKGMPAHVWTESNITHMRQQLINMGFDFDWDREVRTCDPAYYRWTQHLFLQLWDAGLVYQKEAFVNWDPVDQTVLANEQVDENGRSWRSGAVVEKKLLKQWFIKTSEYAAALQEGLATVPSNWFDVVDLQRNWIGEITGHRVKIEVWDAQRTKAVDTVSVFTDNLPGLLGTAFLTVPPDHEMCAKHRSGNAQSLDVACRNPLTGEFFPVFVVEETQRRTVGLDPEARFGVPNLNEADADFAASHSVTWRSFLTADGLIAKGFVGLSGMSMSAAAAKIVADGKEFISTPISSKCKDWLISRQRYWGTPIPLVHCAGCGHVPVAAEDLPVKLPLLESISSRGGSLLAQQVDWVNTVCPKCNGPAKRETDTMDTFVDSSWYFLRYLDPKNESVPFSREAAMAGMPVDLYIGGKEHALMHLFYARFIGYFLHRQGLLPQPEPFDHLLSQGFVQGKSYQDKVTGRYLTASEVEIVGGKTVGKGTGNEIVEEWEKMSKSKMNGLDPDDAVAEYGIDATRLFMLGNVAPRSHRRWDPFLFKGLLNWELYLWLIVNDYIGLNSGKYQAAAISKDEEDRHEMELAESRNHHVKEIDGSLDKYYGINMALKKLQNLSTSLRKVPSSMMQTSPQFRTNLRDVITMLFPFAPHFAAELWTGACSVPIMAVEAGHKQVWESDWPKMDETCKLDLIIQLDGERIATVKVPAAEFATLTEDQAVSLAFQNERLSKYASSLGPTDSVNLVRTSDVEATLELNIPEASQKRKAAWRAEKAAKKASRKGKPDAVAEP</sequence>
<dbReference type="CDD" id="cd00812">
    <property type="entry name" value="LeuRS_core"/>
    <property type="match status" value="1"/>
</dbReference>
<name>A0A9X6RLZ5_HYPEX</name>
<dbReference type="FunFam" id="3.40.50.620:FF:000100">
    <property type="entry name" value="probable leucine--tRNA ligase, mitochondrial"/>
    <property type="match status" value="1"/>
</dbReference>
<keyword evidence="4 11" id="KW-0436">Ligase</keyword>
<keyword evidence="16" id="KW-1185">Reference proteome</keyword>
<dbReference type="InterPro" id="IPR014729">
    <property type="entry name" value="Rossmann-like_a/b/a_fold"/>
</dbReference>
<evidence type="ECO:0000256" key="11">
    <source>
        <dbReference type="RuleBase" id="RU363035"/>
    </source>
</evidence>
<dbReference type="PRINTS" id="PR00985">
    <property type="entry name" value="TRNASYNTHLEU"/>
</dbReference>
<dbReference type="GO" id="GO:0005759">
    <property type="term" value="C:mitochondrial matrix"/>
    <property type="evidence" value="ECO:0007669"/>
    <property type="project" value="UniProtKB-SubCell"/>
</dbReference>
<dbReference type="PANTHER" id="PTHR43740:SF2">
    <property type="entry name" value="LEUCINE--TRNA LIGASE, MITOCHONDRIAL"/>
    <property type="match status" value="1"/>
</dbReference>
<accession>A0A9X6RLZ5</accession>
<evidence type="ECO:0000256" key="7">
    <source>
        <dbReference type="ARBA" id="ARBA00022917"/>
    </source>
</evidence>
<dbReference type="Gene3D" id="1.10.730.10">
    <property type="entry name" value="Isoleucyl-tRNA Synthetase, Domain 1"/>
    <property type="match status" value="1"/>
</dbReference>
<protein>
    <recommendedName>
        <fullName evidence="3">leucine--tRNA ligase</fullName>
        <ecNumber evidence="3">6.1.1.4</ecNumber>
    </recommendedName>
    <alternativeName>
        <fullName evidence="9">Leucyl-tRNA synthetase</fullName>
    </alternativeName>
</protein>
<dbReference type="InterPro" id="IPR002302">
    <property type="entry name" value="Leu-tRNA-ligase"/>
</dbReference>
<evidence type="ECO:0000313" key="15">
    <source>
        <dbReference type="EMBL" id="OWA52834.1"/>
    </source>
</evidence>
<evidence type="ECO:0000256" key="10">
    <source>
        <dbReference type="ARBA" id="ARBA00047469"/>
    </source>
</evidence>